<dbReference type="AlphaFoldDB" id="A0A0D0AIM2"/>
<evidence type="ECO:0000313" key="1">
    <source>
        <dbReference type="EMBL" id="KIK34092.1"/>
    </source>
</evidence>
<gene>
    <name evidence="1" type="ORF">CY34DRAFT_659262</name>
</gene>
<dbReference type="InParanoid" id="A0A0D0AIM2"/>
<evidence type="ECO:0000313" key="2">
    <source>
        <dbReference type="Proteomes" id="UP000054485"/>
    </source>
</evidence>
<sequence length="74" mass="8767">MCCHLKFTEFPVKMRDGKSIIAYSVLAGFGARHVKEQRSSLKWSHYGRLRVPRILRISMHQHIHIAYDEKNKMQ</sequence>
<organism evidence="1 2">
    <name type="scientific">Suillus luteus UH-Slu-Lm8-n1</name>
    <dbReference type="NCBI Taxonomy" id="930992"/>
    <lineage>
        <taxon>Eukaryota</taxon>
        <taxon>Fungi</taxon>
        <taxon>Dikarya</taxon>
        <taxon>Basidiomycota</taxon>
        <taxon>Agaricomycotina</taxon>
        <taxon>Agaricomycetes</taxon>
        <taxon>Agaricomycetidae</taxon>
        <taxon>Boletales</taxon>
        <taxon>Suillineae</taxon>
        <taxon>Suillaceae</taxon>
        <taxon>Suillus</taxon>
    </lineage>
</organism>
<dbReference type="EMBL" id="KN835810">
    <property type="protein sequence ID" value="KIK34092.1"/>
    <property type="molecule type" value="Genomic_DNA"/>
</dbReference>
<dbReference type="Proteomes" id="UP000054485">
    <property type="component" value="Unassembled WGS sequence"/>
</dbReference>
<protein>
    <submittedName>
        <fullName evidence="1">Uncharacterized protein</fullName>
    </submittedName>
</protein>
<keyword evidence="2" id="KW-1185">Reference proteome</keyword>
<proteinExistence type="predicted"/>
<reference evidence="1 2" key="1">
    <citation type="submission" date="2014-04" db="EMBL/GenBank/DDBJ databases">
        <authorList>
            <consortium name="DOE Joint Genome Institute"/>
            <person name="Kuo A."/>
            <person name="Ruytinx J."/>
            <person name="Rineau F."/>
            <person name="Colpaert J."/>
            <person name="Kohler A."/>
            <person name="Nagy L.G."/>
            <person name="Floudas D."/>
            <person name="Copeland A."/>
            <person name="Barry K.W."/>
            <person name="Cichocki N."/>
            <person name="Veneault-Fourrey C."/>
            <person name="LaButti K."/>
            <person name="Lindquist E.A."/>
            <person name="Lipzen A."/>
            <person name="Lundell T."/>
            <person name="Morin E."/>
            <person name="Murat C."/>
            <person name="Sun H."/>
            <person name="Tunlid A."/>
            <person name="Henrissat B."/>
            <person name="Grigoriev I.V."/>
            <person name="Hibbett D.S."/>
            <person name="Martin F."/>
            <person name="Nordberg H.P."/>
            <person name="Cantor M.N."/>
            <person name="Hua S.X."/>
        </authorList>
    </citation>
    <scope>NUCLEOTIDE SEQUENCE [LARGE SCALE GENOMIC DNA]</scope>
    <source>
        <strain evidence="1 2">UH-Slu-Lm8-n1</strain>
    </source>
</reference>
<reference evidence="2" key="2">
    <citation type="submission" date="2015-01" db="EMBL/GenBank/DDBJ databases">
        <title>Evolutionary Origins and Diversification of the Mycorrhizal Mutualists.</title>
        <authorList>
            <consortium name="DOE Joint Genome Institute"/>
            <consortium name="Mycorrhizal Genomics Consortium"/>
            <person name="Kohler A."/>
            <person name="Kuo A."/>
            <person name="Nagy L.G."/>
            <person name="Floudas D."/>
            <person name="Copeland A."/>
            <person name="Barry K.W."/>
            <person name="Cichocki N."/>
            <person name="Veneault-Fourrey C."/>
            <person name="LaButti K."/>
            <person name="Lindquist E.A."/>
            <person name="Lipzen A."/>
            <person name="Lundell T."/>
            <person name="Morin E."/>
            <person name="Murat C."/>
            <person name="Riley R."/>
            <person name="Ohm R."/>
            <person name="Sun H."/>
            <person name="Tunlid A."/>
            <person name="Henrissat B."/>
            <person name="Grigoriev I.V."/>
            <person name="Hibbett D.S."/>
            <person name="Martin F."/>
        </authorList>
    </citation>
    <scope>NUCLEOTIDE SEQUENCE [LARGE SCALE GENOMIC DNA]</scope>
    <source>
        <strain evidence="2">UH-Slu-Lm8-n1</strain>
    </source>
</reference>
<name>A0A0D0AIM2_9AGAM</name>
<accession>A0A0D0AIM2</accession>
<dbReference type="HOGENOM" id="CLU_2689471_0_0_1"/>